<reference evidence="1 2" key="1">
    <citation type="journal article" date="2010" name="J. Bacteriol.">
        <title>Complete genome sequence of the aerobic facultative methanotroph Methylocella silvestris BL2.</title>
        <authorList>
            <person name="Chen Y."/>
            <person name="Crombie A."/>
            <person name="Rahman M.T."/>
            <person name="Dedysh S.N."/>
            <person name="Liesack W."/>
            <person name="Stott M.B."/>
            <person name="Alam M."/>
            <person name="Theisen A.R."/>
            <person name="Murrell J.C."/>
            <person name="Dunfield P.F."/>
        </authorList>
    </citation>
    <scope>NUCLEOTIDE SEQUENCE [LARGE SCALE GENOMIC DNA]</scope>
    <source>
        <strain evidence="2">DSM 15510 / CIP 108128 / LMG 27833 / NCIMB 13906 / BL2</strain>
    </source>
</reference>
<dbReference type="EMBL" id="CP001280">
    <property type="protein sequence ID" value="ACK50364.1"/>
    <property type="molecule type" value="Genomic_DNA"/>
</dbReference>
<keyword evidence="2" id="KW-1185">Reference proteome</keyword>
<accession>B8ESM9</accession>
<dbReference type="AlphaFoldDB" id="B8ESM9"/>
<sequence>MTPPPVTPVPLLDYPDASVTDYRFAISPGGTQVIFERSVEA</sequence>
<dbReference type="RefSeq" id="WP_012590434.1">
    <property type="nucleotide sequence ID" value="NC_011666.1"/>
</dbReference>
<evidence type="ECO:0000313" key="1">
    <source>
        <dbReference type="EMBL" id="ACK50364.1"/>
    </source>
</evidence>
<dbReference type="Proteomes" id="UP000002257">
    <property type="component" value="Chromosome"/>
</dbReference>
<dbReference type="HOGENOM" id="CLU_3272708_0_0_5"/>
<dbReference type="STRING" id="395965.Msil_1399"/>
<gene>
    <name evidence="1" type="ordered locus">Msil_1399</name>
</gene>
<organism evidence="1 2">
    <name type="scientific">Methylocella silvestris (strain DSM 15510 / CIP 108128 / LMG 27833 / NCIMB 13906 / BL2)</name>
    <dbReference type="NCBI Taxonomy" id="395965"/>
    <lineage>
        <taxon>Bacteria</taxon>
        <taxon>Pseudomonadati</taxon>
        <taxon>Pseudomonadota</taxon>
        <taxon>Alphaproteobacteria</taxon>
        <taxon>Hyphomicrobiales</taxon>
        <taxon>Beijerinckiaceae</taxon>
        <taxon>Methylocella</taxon>
    </lineage>
</organism>
<proteinExistence type="predicted"/>
<evidence type="ECO:0000313" key="2">
    <source>
        <dbReference type="Proteomes" id="UP000002257"/>
    </source>
</evidence>
<protein>
    <submittedName>
        <fullName evidence="1">Uncharacterized protein</fullName>
    </submittedName>
</protein>
<dbReference type="KEGG" id="msl:Msil_1399"/>
<name>B8ESM9_METSB</name>